<feature type="binding site" evidence="5">
    <location>
        <position position="304"/>
    </location>
    <ligand>
        <name>Fe cation</name>
        <dbReference type="ChEBI" id="CHEBI:24875"/>
        <label>1</label>
    </ligand>
</feature>
<dbReference type="InterPro" id="IPR009040">
    <property type="entry name" value="Ferritin-like_diiron"/>
</dbReference>
<evidence type="ECO:0000313" key="10">
    <source>
        <dbReference type="Proteomes" id="UP000324585"/>
    </source>
</evidence>
<keyword evidence="2 6" id="KW-0409">Iron storage</keyword>
<reference evidence="10" key="1">
    <citation type="journal article" date="2019" name="Nat. Commun.">
        <title>Expansion of phycobilisome linker gene families in mesophilic red algae.</title>
        <authorList>
            <person name="Lee J."/>
            <person name="Kim D."/>
            <person name="Bhattacharya D."/>
            <person name="Yoon H.S."/>
        </authorList>
    </citation>
    <scope>NUCLEOTIDE SEQUENCE [LARGE SCALE GENOMIC DNA]</scope>
    <source>
        <strain evidence="10">CCMP 1328</strain>
    </source>
</reference>
<feature type="binding site" evidence="5">
    <location>
        <position position="186"/>
    </location>
    <ligand>
        <name>Fe cation</name>
        <dbReference type="ChEBI" id="CHEBI:24875"/>
        <label>1</label>
    </ligand>
</feature>
<evidence type="ECO:0000256" key="6">
    <source>
        <dbReference type="RuleBase" id="RU361145"/>
    </source>
</evidence>
<dbReference type="InterPro" id="IPR009078">
    <property type="entry name" value="Ferritin-like_SF"/>
</dbReference>
<name>A0A5J4Z7Q2_PORPP</name>
<comment type="catalytic activity">
    <reaction evidence="6">
        <text>4 Fe(2+) + O2 + 4 H(+) = 4 Fe(3+) + 2 H2O</text>
        <dbReference type="Rhea" id="RHEA:11148"/>
        <dbReference type="ChEBI" id="CHEBI:15377"/>
        <dbReference type="ChEBI" id="CHEBI:15378"/>
        <dbReference type="ChEBI" id="CHEBI:15379"/>
        <dbReference type="ChEBI" id="CHEBI:29033"/>
        <dbReference type="ChEBI" id="CHEBI:29034"/>
        <dbReference type="EC" id="1.16.3.1"/>
    </reaction>
</comment>
<dbReference type="PROSITE" id="PS50905">
    <property type="entry name" value="FERRITIN_LIKE"/>
    <property type="match status" value="1"/>
</dbReference>
<dbReference type="AlphaFoldDB" id="A0A5J4Z7Q2"/>
<comment type="similarity">
    <text evidence="1 6">Belongs to the ferritin family.</text>
</comment>
<keyword evidence="10" id="KW-1185">Reference proteome</keyword>
<dbReference type="InterPro" id="IPR008331">
    <property type="entry name" value="Ferritin_DPS_dom"/>
</dbReference>
<dbReference type="GO" id="GO:0005737">
    <property type="term" value="C:cytoplasm"/>
    <property type="evidence" value="ECO:0007669"/>
    <property type="project" value="TreeGrafter"/>
</dbReference>
<proteinExistence type="inferred from homology"/>
<dbReference type="OrthoDB" id="186462at2759"/>
<keyword evidence="4 5" id="KW-0408">Iron</keyword>
<dbReference type="InterPro" id="IPR012347">
    <property type="entry name" value="Ferritin-like"/>
</dbReference>
<evidence type="ECO:0000256" key="4">
    <source>
        <dbReference type="ARBA" id="ARBA00023004"/>
    </source>
</evidence>
<dbReference type="GO" id="GO:0004322">
    <property type="term" value="F:ferroxidase activity"/>
    <property type="evidence" value="ECO:0007669"/>
    <property type="project" value="UniProtKB-EC"/>
</dbReference>
<dbReference type="EMBL" id="VRMN01000001">
    <property type="protein sequence ID" value="KAA8498707.1"/>
    <property type="molecule type" value="Genomic_DNA"/>
</dbReference>
<feature type="domain" description="Ferritin-like diiron" evidence="8">
    <location>
        <begin position="169"/>
        <end position="322"/>
    </location>
</feature>
<dbReference type="PANTHER" id="PTHR11431:SF75">
    <property type="entry name" value="FERRITIN"/>
    <property type="match status" value="1"/>
</dbReference>
<protein>
    <recommendedName>
        <fullName evidence="6">Ferritin</fullName>
        <ecNumber evidence="6">1.16.3.1</ecNumber>
    </recommendedName>
</protein>
<evidence type="ECO:0000256" key="2">
    <source>
        <dbReference type="ARBA" id="ARBA00022434"/>
    </source>
</evidence>
<dbReference type="GO" id="GO:0008199">
    <property type="term" value="F:ferric iron binding"/>
    <property type="evidence" value="ECO:0007669"/>
    <property type="project" value="InterPro"/>
</dbReference>
<dbReference type="InterPro" id="IPR001519">
    <property type="entry name" value="Ferritin"/>
</dbReference>
<keyword evidence="3 5" id="KW-0479">Metal-binding</keyword>
<dbReference type="GO" id="GO:0006879">
    <property type="term" value="P:intracellular iron ion homeostasis"/>
    <property type="evidence" value="ECO:0007669"/>
    <property type="project" value="UniProtKB-KW"/>
</dbReference>
<dbReference type="Proteomes" id="UP000324585">
    <property type="component" value="Unassembled WGS sequence"/>
</dbReference>
<feature type="binding site" evidence="5">
    <location>
        <position position="271"/>
    </location>
    <ligand>
        <name>Fe cation</name>
        <dbReference type="ChEBI" id="CHEBI:24875"/>
        <label>1</label>
    </ligand>
</feature>
<dbReference type="EC" id="1.16.3.1" evidence="6"/>
<keyword evidence="6" id="KW-0560">Oxidoreductase</keyword>
<feature type="region of interest" description="Disordered" evidence="7">
    <location>
        <begin position="39"/>
        <end position="62"/>
    </location>
</feature>
<dbReference type="CDD" id="cd01056">
    <property type="entry name" value="Euk_Ferritin"/>
    <property type="match status" value="1"/>
</dbReference>
<feature type="binding site" evidence="5">
    <location>
        <position position="221"/>
    </location>
    <ligand>
        <name>Fe cation</name>
        <dbReference type="ChEBI" id="CHEBI:24875"/>
        <label>1</label>
    </ligand>
</feature>
<gene>
    <name evidence="9" type="ORF">FVE85_6292</name>
</gene>
<dbReference type="PANTHER" id="PTHR11431">
    <property type="entry name" value="FERRITIN"/>
    <property type="match status" value="1"/>
</dbReference>
<evidence type="ECO:0000256" key="1">
    <source>
        <dbReference type="ARBA" id="ARBA00007513"/>
    </source>
</evidence>
<evidence type="ECO:0000313" key="9">
    <source>
        <dbReference type="EMBL" id="KAA8498707.1"/>
    </source>
</evidence>
<dbReference type="GO" id="GO:0008198">
    <property type="term" value="F:ferrous iron binding"/>
    <property type="evidence" value="ECO:0007669"/>
    <property type="project" value="TreeGrafter"/>
</dbReference>
<evidence type="ECO:0000256" key="7">
    <source>
        <dbReference type="SAM" id="MobiDB-lite"/>
    </source>
</evidence>
<dbReference type="Gene3D" id="1.20.1260.10">
    <property type="match status" value="1"/>
</dbReference>
<feature type="binding site" evidence="5">
    <location>
        <position position="224"/>
    </location>
    <ligand>
        <name>Fe cation</name>
        <dbReference type="ChEBI" id="CHEBI:24875"/>
        <label>1</label>
    </ligand>
</feature>
<organism evidence="9 10">
    <name type="scientific">Porphyridium purpureum</name>
    <name type="common">Red alga</name>
    <name type="synonym">Porphyridium cruentum</name>
    <dbReference type="NCBI Taxonomy" id="35688"/>
    <lineage>
        <taxon>Eukaryota</taxon>
        <taxon>Rhodophyta</taxon>
        <taxon>Bangiophyceae</taxon>
        <taxon>Porphyridiales</taxon>
        <taxon>Porphyridiaceae</taxon>
        <taxon>Porphyridium</taxon>
    </lineage>
</organism>
<sequence>MRAPDFIINLACFVMGSTTAIGRADFPLSNVRVHLQVGSGDDEDGRAKAREDRSKSGHLTSDITDQPCAAAGLGELSSVSVLRAIMAFVGAVGSGSAASASRRMVNARGVVCARKAHAARSVVMQTGNGGADRIDFADVDVQEAGKEFQGMVFQPEDGGTVAVATRCRVLLSDACEEALNNQINVEYTASYAYHALSAYFGRDTVALPGFAKYFKEESSEERSHAQMFIDYQNSKGGRVQFKPIAVPTMHFENLDGTSDALYAMDLHLQLEKFVYKKLMDVWNTADEAKDPEMTQFVEDMLAEQRLAVKKSADFVAQLRRIGTGHGIWHFDRELAEAN</sequence>
<dbReference type="GO" id="GO:0006826">
    <property type="term" value="P:iron ion transport"/>
    <property type="evidence" value="ECO:0007669"/>
    <property type="project" value="InterPro"/>
</dbReference>
<dbReference type="SUPFAM" id="SSF47240">
    <property type="entry name" value="Ferritin-like"/>
    <property type="match status" value="1"/>
</dbReference>
<comment type="caution">
    <text evidence="9">The sequence shown here is derived from an EMBL/GenBank/DDBJ whole genome shotgun (WGS) entry which is preliminary data.</text>
</comment>
<evidence type="ECO:0000256" key="3">
    <source>
        <dbReference type="ARBA" id="ARBA00022723"/>
    </source>
</evidence>
<comment type="function">
    <text evidence="6">Stores iron in a soluble, non-toxic, readily available form. Important for iron homeostasis. Iron is taken up in the ferrous form and deposited as ferric hydroxides after oxidation.</text>
</comment>
<dbReference type="Pfam" id="PF00210">
    <property type="entry name" value="Ferritin"/>
    <property type="match status" value="1"/>
</dbReference>
<accession>A0A5J4Z7Q2</accession>
<evidence type="ECO:0000256" key="5">
    <source>
        <dbReference type="PIRSR" id="PIRSR601519-1"/>
    </source>
</evidence>
<evidence type="ECO:0000259" key="8">
    <source>
        <dbReference type="PROSITE" id="PS50905"/>
    </source>
</evidence>
<feature type="compositionally biased region" description="Basic and acidic residues" evidence="7">
    <location>
        <begin position="45"/>
        <end position="55"/>
    </location>
</feature>